<dbReference type="EMBL" id="JBEAFC010000006">
    <property type="protein sequence ID" value="KAL1554830.1"/>
    <property type="molecule type" value="Genomic_DNA"/>
</dbReference>
<dbReference type="AlphaFoldDB" id="A0ABD1HEK1"/>
<sequence length="123" mass="13328">MSGARVAIVASGRRCSSIASAIATVRSHLTPKPTLWPPSCPHASIPLPTASSATLVGVASIRGQHRRRRSPIFLAVRLESELSSPLVRVCPFPNSYEPSSLSEEVLGNKRAFCYHVEEDNKFC</sequence>
<dbReference type="Proteomes" id="UP001567538">
    <property type="component" value="Unassembled WGS sequence"/>
</dbReference>
<protein>
    <submittedName>
        <fullName evidence="1">Uncharacterized protein</fullName>
    </submittedName>
</protein>
<keyword evidence="2" id="KW-1185">Reference proteome</keyword>
<evidence type="ECO:0000313" key="1">
    <source>
        <dbReference type="EMBL" id="KAL1554830.1"/>
    </source>
</evidence>
<comment type="caution">
    <text evidence="1">The sequence shown here is derived from an EMBL/GenBank/DDBJ whole genome shotgun (WGS) entry which is preliminary data.</text>
</comment>
<accession>A0ABD1HEK1</accession>
<reference evidence="1 2" key="1">
    <citation type="submission" date="2024-06" db="EMBL/GenBank/DDBJ databases">
        <title>A chromosome level genome sequence of Diviner's sage (Salvia divinorum).</title>
        <authorList>
            <person name="Ford S.A."/>
            <person name="Ro D.-K."/>
            <person name="Ness R.W."/>
            <person name="Phillips M.A."/>
        </authorList>
    </citation>
    <scope>NUCLEOTIDE SEQUENCE [LARGE SCALE GENOMIC DNA]</scope>
    <source>
        <strain evidence="1">SAF-2024a</strain>
        <tissue evidence="1">Leaf</tissue>
    </source>
</reference>
<organism evidence="1 2">
    <name type="scientific">Salvia divinorum</name>
    <name type="common">Maria pastora</name>
    <name type="synonym">Diviner's sage</name>
    <dbReference type="NCBI Taxonomy" id="28513"/>
    <lineage>
        <taxon>Eukaryota</taxon>
        <taxon>Viridiplantae</taxon>
        <taxon>Streptophyta</taxon>
        <taxon>Embryophyta</taxon>
        <taxon>Tracheophyta</taxon>
        <taxon>Spermatophyta</taxon>
        <taxon>Magnoliopsida</taxon>
        <taxon>eudicotyledons</taxon>
        <taxon>Gunneridae</taxon>
        <taxon>Pentapetalae</taxon>
        <taxon>asterids</taxon>
        <taxon>lamiids</taxon>
        <taxon>Lamiales</taxon>
        <taxon>Lamiaceae</taxon>
        <taxon>Nepetoideae</taxon>
        <taxon>Mentheae</taxon>
        <taxon>Salviinae</taxon>
        <taxon>Salvia</taxon>
        <taxon>Salvia subgen. Calosphace</taxon>
    </lineage>
</organism>
<proteinExistence type="predicted"/>
<gene>
    <name evidence="1" type="ORF">AAHA92_15344</name>
</gene>
<name>A0ABD1HEK1_SALDI</name>
<evidence type="ECO:0000313" key="2">
    <source>
        <dbReference type="Proteomes" id="UP001567538"/>
    </source>
</evidence>